<dbReference type="AlphaFoldDB" id="X1D597"/>
<organism evidence="1">
    <name type="scientific">marine sediment metagenome</name>
    <dbReference type="NCBI Taxonomy" id="412755"/>
    <lineage>
        <taxon>unclassified sequences</taxon>
        <taxon>metagenomes</taxon>
        <taxon>ecological metagenomes</taxon>
    </lineage>
</organism>
<dbReference type="Pfam" id="PF07592">
    <property type="entry name" value="DDE_Tnp_ISAZ013"/>
    <property type="match status" value="1"/>
</dbReference>
<dbReference type="InterPro" id="IPR011518">
    <property type="entry name" value="Transposase_36"/>
</dbReference>
<sequence>MEYETAGDPMSELKWTRKTTNKISIQLKSAGISVSSTTVGKIL</sequence>
<feature type="non-terminal residue" evidence="1">
    <location>
        <position position="43"/>
    </location>
</feature>
<gene>
    <name evidence="1" type="ORF">S01H4_39965</name>
</gene>
<protein>
    <submittedName>
        <fullName evidence="1">Uncharacterized protein</fullName>
    </submittedName>
</protein>
<proteinExistence type="predicted"/>
<name>X1D597_9ZZZZ</name>
<accession>X1D597</accession>
<comment type="caution">
    <text evidence="1">The sequence shown here is derived from an EMBL/GenBank/DDBJ whole genome shotgun (WGS) entry which is preliminary data.</text>
</comment>
<evidence type="ECO:0000313" key="1">
    <source>
        <dbReference type="EMBL" id="GAH03430.1"/>
    </source>
</evidence>
<dbReference type="EMBL" id="BART01021718">
    <property type="protein sequence ID" value="GAH03430.1"/>
    <property type="molecule type" value="Genomic_DNA"/>
</dbReference>
<reference evidence="1" key="1">
    <citation type="journal article" date="2014" name="Front. Microbiol.">
        <title>High frequency of phylogenetically diverse reductive dehalogenase-homologous genes in deep subseafloor sedimentary metagenomes.</title>
        <authorList>
            <person name="Kawai M."/>
            <person name="Futagami T."/>
            <person name="Toyoda A."/>
            <person name="Takaki Y."/>
            <person name="Nishi S."/>
            <person name="Hori S."/>
            <person name="Arai W."/>
            <person name="Tsubouchi T."/>
            <person name="Morono Y."/>
            <person name="Uchiyama I."/>
            <person name="Ito T."/>
            <person name="Fujiyama A."/>
            <person name="Inagaki F."/>
            <person name="Takami H."/>
        </authorList>
    </citation>
    <scope>NUCLEOTIDE SEQUENCE</scope>
    <source>
        <strain evidence="1">Expedition CK06-06</strain>
    </source>
</reference>